<keyword evidence="4" id="KW-1185">Reference proteome</keyword>
<evidence type="ECO:0000313" key="3">
    <source>
        <dbReference type="EMBL" id="MBM7799733.1"/>
    </source>
</evidence>
<sequence length="484" mass="52571">MSDVQEPGALIRPSPLVEEQAAVSGSPFSSTPMTELHGWGRAAGSRAHLASIDSVADAVSALRSAESRHDRGVVVRGLGRSYGDAAQNAGGTALDLTRLNRILAIDADAEPPTARVQAGVSLDALMRVLLPLRLWVPVLPGTRQVTIGGAIAADVHGKNHHTQGSFGNHVRSLDLLTADGEVRTLSPEGATAEQFWATIGGMGLTGAVLGATIALQRTETAYFTVDTDRTSNLDELMERMSEGDQGYTYSVAWFDAVTRGEHLGRAVLTRGNKATLDELPAKLRRDPLKFVAPSFGTIPEVFPNRMVNSLTARAFSAAWYHKAPKHRVGEIQNITQFFHPLDIVAEWNRVYGPNGFLQYQFVVPFEAADVFRRCFELIVQSGHVSCLNVLKRFGPGNPAPLSFPTPGWTLTVDLPIAAGLDRLCNALDEQVVSAGGRVYLAKDSRLSATTFRQMYPRLDDFLAVRRELDPHGLFTSDLARRLEL</sequence>
<evidence type="ECO:0000313" key="4">
    <source>
        <dbReference type="Proteomes" id="UP000704762"/>
    </source>
</evidence>
<keyword evidence="1 3" id="KW-0560">Oxidoreductase</keyword>
<dbReference type="Pfam" id="PF01565">
    <property type="entry name" value="FAD_binding_4"/>
    <property type="match status" value="1"/>
</dbReference>
<dbReference type="EC" id="1.1.98.3" evidence="3"/>
<dbReference type="PANTHER" id="PTHR43762">
    <property type="entry name" value="L-GULONOLACTONE OXIDASE"/>
    <property type="match status" value="1"/>
</dbReference>
<dbReference type="InterPro" id="IPR016169">
    <property type="entry name" value="FAD-bd_PCMH_sub2"/>
</dbReference>
<dbReference type="InterPro" id="IPR016166">
    <property type="entry name" value="FAD-bd_PCMH"/>
</dbReference>
<proteinExistence type="predicted"/>
<dbReference type="PROSITE" id="PS51387">
    <property type="entry name" value="FAD_PCMH"/>
    <property type="match status" value="1"/>
</dbReference>
<dbReference type="Pfam" id="PF04030">
    <property type="entry name" value="ALO"/>
    <property type="match status" value="1"/>
</dbReference>
<dbReference type="Gene3D" id="1.10.45.10">
    <property type="entry name" value="Vanillyl-alcohol Oxidase, Chain A, domain 4"/>
    <property type="match status" value="1"/>
</dbReference>
<comment type="caution">
    <text evidence="3">The sequence shown here is derived from an EMBL/GenBank/DDBJ whole genome shotgun (WGS) entry which is preliminary data.</text>
</comment>
<dbReference type="GO" id="GO:0016491">
    <property type="term" value="F:oxidoreductase activity"/>
    <property type="evidence" value="ECO:0007669"/>
    <property type="project" value="UniProtKB-KW"/>
</dbReference>
<evidence type="ECO:0000256" key="1">
    <source>
        <dbReference type="ARBA" id="ARBA00023002"/>
    </source>
</evidence>
<protein>
    <submittedName>
        <fullName evidence="3">Decaprenylphospho-beta-D-ribofuranose 2-oxidase</fullName>
        <ecNumber evidence="3">1.1.98.3</ecNumber>
    </submittedName>
</protein>
<dbReference type="SUPFAM" id="SSF56176">
    <property type="entry name" value="FAD-binding/transporter-associated domain-like"/>
    <property type="match status" value="1"/>
</dbReference>
<accession>A0ABS2RLY6</accession>
<dbReference type="Proteomes" id="UP000704762">
    <property type="component" value="Unassembled WGS sequence"/>
</dbReference>
<dbReference type="InterPro" id="IPR010031">
    <property type="entry name" value="FAD_lactone_oxidase-like"/>
</dbReference>
<dbReference type="InterPro" id="IPR016171">
    <property type="entry name" value="Vanillyl_alc_oxidase_C-sub2"/>
</dbReference>
<dbReference type="PANTHER" id="PTHR43762:SF1">
    <property type="entry name" value="D-ARABINONO-1,4-LACTONE OXIDASE"/>
    <property type="match status" value="1"/>
</dbReference>
<name>A0ABS2RLY6_9ACTN</name>
<reference evidence="3 4" key="1">
    <citation type="submission" date="2021-01" db="EMBL/GenBank/DDBJ databases">
        <title>Sequencing the genomes of 1000 actinobacteria strains.</title>
        <authorList>
            <person name="Klenk H.-P."/>
        </authorList>
    </citation>
    <scope>NUCLEOTIDE SEQUENCE [LARGE SCALE GENOMIC DNA]</scope>
    <source>
        <strain evidence="3 4">DSM 18662</strain>
    </source>
</reference>
<dbReference type="Gene3D" id="3.30.465.10">
    <property type="match status" value="1"/>
</dbReference>
<dbReference type="InterPro" id="IPR036318">
    <property type="entry name" value="FAD-bd_PCMH-like_sf"/>
</dbReference>
<dbReference type="InterPro" id="IPR006094">
    <property type="entry name" value="Oxid_FAD_bind_N"/>
</dbReference>
<organism evidence="3 4">
    <name type="scientific">Microlunatus panaciterrae</name>
    <dbReference type="NCBI Taxonomy" id="400768"/>
    <lineage>
        <taxon>Bacteria</taxon>
        <taxon>Bacillati</taxon>
        <taxon>Actinomycetota</taxon>
        <taxon>Actinomycetes</taxon>
        <taxon>Propionibacteriales</taxon>
        <taxon>Propionibacteriaceae</taxon>
        <taxon>Microlunatus</taxon>
    </lineage>
</organism>
<dbReference type="EMBL" id="JAFBCF010000001">
    <property type="protein sequence ID" value="MBM7799733.1"/>
    <property type="molecule type" value="Genomic_DNA"/>
</dbReference>
<dbReference type="InterPro" id="IPR007173">
    <property type="entry name" value="ALO_C"/>
</dbReference>
<gene>
    <name evidence="3" type="ORF">JOE57_002654</name>
</gene>
<feature type="domain" description="FAD-binding PCMH-type" evidence="2">
    <location>
        <begin position="42"/>
        <end position="218"/>
    </location>
</feature>
<evidence type="ECO:0000259" key="2">
    <source>
        <dbReference type="PROSITE" id="PS51387"/>
    </source>
</evidence>
<dbReference type="RefSeq" id="WP_204918681.1">
    <property type="nucleotide sequence ID" value="NZ_BAAAQP010000003.1"/>
</dbReference>